<dbReference type="RefSeq" id="XP_012688857.1">
    <property type="nucleotide sequence ID" value="XM_012833403.3"/>
</dbReference>
<dbReference type="GeneID" id="105905406"/>
<dbReference type="InterPro" id="IPR015915">
    <property type="entry name" value="Kelch-typ_b-propeller"/>
</dbReference>
<dbReference type="KEGG" id="char:105905406"/>
<dbReference type="AlphaFoldDB" id="A0A6P3W4B2"/>
<dbReference type="PANTHER" id="PTHR46228:SF1">
    <property type="entry name" value="KELCH DOMAIN-CONTAINING PROTEIN 1"/>
    <property type="match status" value="1"/>
</dbReference>
<dbReference type="Gene3D" id="2.120.10.80">
    <property type="entry name" value="Kelch-type beta propeller"/>
    <property type="match status" value="2"/>
</dbReference>
<dbReference type="Proteomes" id="UP000515152">
    <property type="component" value="Chromosome 23"/>
</dbReference>
<keyword evidence="2" id="KW-0677">Repeat</keyword>
<protein>
    <submittedName>
        <fullName evidence="4">Kelch domain-containing protein 1-like isoform X1</fullName>
    </submittedName>
</protein>
<evidence type="ECO:0000256" key="2">
    <source>
        <dbReference type="ARBA" id="ARBA00022737"/>
    </source>
</evidence>
<evidence type="ECO:0000313" key="4">
    <source>
        <dbReference type="RefSeq" id="XP_012688857.1"/>
    </source>
</evidence>
<dbReference type="InterPro" id="IPR011043">
    <property type="entry name" value="Gal_Oxase/kelch_b-propeller"/>
</dbReference>
<sequence length="415" mass="46253">MENSSGPRVAESELQTALGRSDHTAVVNGNILYVWGGCQTVDGEEVTLPSDEMWLYDTESGNWALREMKGDVPPLLSQTCSSHLQGRLYVFGGCDGNGHTNQMYCVNLDDGEFVWKRLTGAEGTPPSPRDKHSCWVYRERIIYFGGYGCKTVREINNVKNFTVDHTSWATIGTVIFRFWGWNSEVHVFEPETNTWSEPQTQGVCPSPRGSHSSATVGNKGYVCGGMESTEMDLHCLDLDTWTWTQIYPADGPLPVGRSLHTLTAVSENTLFLFGGLSATGQPLSDVWEFDTRTRGWKERDNRHKDQPRLWHSAGLGKDADVIVFGGTRDFTVLMDSVAVLRAPSENHCSDVLVFQTQPYSLLRLCENCIGQNASVLSKQVSWLPTKLKDSTRKRISYYSAHTEHQDTAPPTNTLG</sequence>
<keyword evidence="3" id="KW-1185">Reference proteome</keyword>
<dbReference type="PANTHER" id="PTHR46228">
    <property type="entry name" value="KELCH DOMAIN-CONTAINING PROTEIN"/>
    <property type="match status" value="1"/>
</dbReference>
<gene>
    <name evidence="4" type="primary">LOC105905406</name>
</gene>
<accession>A0A6P3W4B2</accession>
<evidence type="ECO:0000313" key="3">
    <source>
        <dbReference type="Proteomes" id="UP000515152"/>
    </source>
</evidence>
<dbReference type="Pfam" id="PF24681">
    <property type="entry name" value="Kelch_KLHDC2_KLHL20_DRC7"/>
    <property type="match status" value="1"/>
</dbReference>
<proteinExistence type="predicted"/>
<keyword evidence="1" id="KW-0880">Kelch repeat</keyword>
<dbReference type="OrthoDB" id="10251809at2759"/>
<reference evidence="4" key="1">
    <citation type="submission" date="2025-08" db="UniProtKB">
        <authorList>
            <consortium name="RefSeq"/>
        </authorList>
    </citation>
    <scope>IDENTIFICATION</scope>
</reference>
<dbReference type="SUPFAM" id="SSF50965">
    <property type="entry name" value="Galactose oxidase, central domain"/>
    <property type="match status" value="1"/>
</dbReference>
<evidence type="ECO:0000256" key="1">
    <source>
        <dbReference type="ARBA" id="ARBA00022441"/>
    </source>
</evidence>
<name>A0A6P3W4B2_CLUHA</name>
<organism evidence="3 4">
    <name type="scientific">Clupea harengus</name>
    <name type="common">Atlantic herring</name>
    <dbReference type="NCBI Taxonomy" id="7950"/>
    <lineage>
        <taxon>Eukaryota</taxon>
        <taxon>Metazoa</taxon>
        <taxon>Chordata</taxon>
        <taxon>Craniata</taxon>
        <taxon>Vertebrata</taxon>
        <taxon>Euteleostomi</taxon>
        <taxon>Actinopterygii</taxon>
        <taxon>Neopterygii</taxon>
        <taxon>Teleostei</taxon>
        <taxon>Clupei</taxon>
        <taxon>Clupeiformes</taxon>
        <taxon>Clupeoidei</taxon>
        <taxon>Clupeidae</taxon>
        <taxon>Clupea</taxon>
    </lineage>
</organism>